<name>A0ABS2F3B1_9ACTN</name>
<keyword evidence="3" id="KW-1185">Reference proteome</keyword>
<keyword evidence="1" id="KW-1133">Transmembrane helix</keyword>
<keyword evidence="1" id="KW-0812">Transmembrane</keyword>
<evidence type="ECO:0000313" key="2">
    <source>
        <dbReference type="EMBL" id="MBM6775297.1"/>
    </source>
</evidence>
<dbReference type="Pfam" id="PF11193">
    <property type="entry name" value="DUF2812"/>
    <property type="match status" value="1"/>
</dbReference>
<dbReference type="InterPro" id="IPR021359">
    <property type="entry name" value="DUF2812"/>
</dbReference>
<gene>
    <name evidence="2" type="ORF">H9X80_07040</name>
</gene>
<sequence length="183" mass="21194">MRSRDKKTTFKCFTIAAWDREQEYLRREHRAGWELERIDFANLYRFRRCEPADVVYQLDYNPEGLAHADEYVQMFADLGWEHVLDYAGYSYFRKPVAQMCAADEEIFCDDASRLELLRRVFVGRMVPALVIVVALEVPLVVQAAVERSTDLVALGVALVLMLVVYAVVFVQFAVRYLRLRGAA</sequence>
<organism evidence="2 3">
    <name type="scientific">Olsenella profusa</name>
    <dbReference type="NCBI Taxonomy" id="138595"/>
    <lineage>
        <taxon>Bacteria</taxon>
        <taxon>Bacillati</taxon>
        <taxon>Actinomycetota</taxon>
        <taxon>Coriobacteriia</taxon>
        <taxon>Coriobacteriales</taxon>
        <taxon>Atopobiaceae</taxon>
        <taxon>Olsenella</taxon>
    </lineage>
</organism>
<dbReference type="Proteomes" id="UP000712527">
    <property type="component" value="Unassembled WGS sequence"/>
</dbReference>
<protein>
    <submittedName>
        <fullName evidence="2">DUF2812 domain-containing protein</fullName>
    </submittedName>
</protein>
<evidence type="ECO:0000313" key="3">
    <source>
        <dbReference type="Proteomes" id="UP000712527"/>
    </source>
</evidence>
<dbReference type="EMBL" id="JACSNQ010000015">
    <property type="protein sequence ID" value="MBM6775297.1"/>
    <property type="molecule type" value="Genomic_DNA"/>
</dbReference>
<comment type="caution">
    <text evidence="2">The sequence shown here is derived from an EMBL/GenBank/DDBJ whole genome shotgun (WGS) entry which is preliminary data.</text>
</comment>
<feature type="transmembrane region" description="Helical" evidence="1">
    <location>
        <begin position="121"/>
        <end position="145"/>
    </location>
</feature>
<reference evidence="2 3" key="1">
    <citation type="journal article" date="2021" name="Sci. Rep.">
        <title>The distribution of antibiotic resistance genes in chicken gut microbiota commensals.</title>
        <authorList>
            <person name="Juricova H."/>
            <person name="Matiasovicova J."/>
            <person name="Kubasova T."/>
            <person name="Cejkova D."/>
            <person name="Rychlik I."/>
        </authorList>
    </citation>
    <scope>NUCLEOTIDE SEQUENCE [LARGE SCALE GENOMIC DNA]</scope>
    <source>
        <strain evidence="2 3">An794</strain>
    </source>
</reference>
<feature type="transmembrane region" description="Helical" evidence="1">
    <location>
        <begin position="151"/>
        <end position="174"/>
    </location>
</feature>
<proteinExistence type="predicted"/>
<keyword evidence="1" id="KW-0472">Membrane</keyword>
<dbReference type="RefSeq" id="WP_204793639.1">
    <property type="nucleotide sequence ID" value="NZ_JACSNQ010000015.1"/>
</dbReference>
<accession>A0ABS2F3B1</accession>
<evidence type="ECO:0000256" key="1">
    <source>
        <dbReference type="SAM" id="Phobius"/>
    </source>
</evidence>